<dbReference type="InterPro" id="IPR025533">
    <property type="entry name" value="DUF4419"/>
</dbReference>
<evidence type="ECO:0000313" key="1">
    <source>
        <dbReference type="EMBL" id="KAA6385715.1"/>
    </source>
</evidence>
<name>A0A5J4VTH2_9EUKA</name>
<dbReference type="PANTHER" id="PTHR31252">
    <property type="entry name" value="DUF4419 DOMAIN-CONTAINING PROTEIN"/>
    <property type="match status" value="1"/>
</dbReference>
<dbReference type="PANTHER" id="PTHR31252:SF11">
    <property type="entry name" value="DUF4419 DOMAIN-CONTAINING PROTEIN"/>
    <property type="match status" value="1"/>
</dbReference>
<dbReference type="Pfam" id="PF14388">
    <property type="entry name" value="DUF4419"/>
    <property type="match status" value="1"/>
</dbReference>
<protein>
    <submittedName>
        <fullName evidence="1">Uncharacterized protein</fullName>
    </submittedName>
</protein>
<comment type="caution">
    <text evidence="1">The sequence shown here is derived from an EMBL/GenBank/DDBJ whole genome shotgun (WGS) entry which is preliminary data.</text>
</comment>
<organism evidence="1 2">
    <name type="scientific">Streblomastix strix</name>
    <dbReference type="NCBI Taxonomy" id="222440"/>
    <lineage>
        <taxon>Eukaryota</taxon>
        <taxon>Metamonada</taxon>
        <taxon>Preaxostyla</taxon>
        <taxon>Oxymonadida</taxon>
        <taxon>Streblomastigidae</taxon>
        <taxon>Streblomastix</taxon>
    </lineage>
</organism>
<proteinExistence type="predicted"/>
<accession>A0A5J4VTH2</accession>
<evidence type="ECO:0000313" key="2">
    <source>
        <dbReference type="Proteomes" id="UP000324800"/>
    </source>
</evidence>
<reference evidence="1 2" key="1">
    <citation type="submission" date="2019-03" db="EMBL/GenBank/DDBJ databases">
        <title>Single cell metagenomics reveals metabolic interactions within the superorganism composed of flagellate Streblomastix strix and complex community of Bacteroidetes bacteria on its surface.</title>
        <authorList>
            <person name="Treitli S.C."/>
            <person name="Kolisko M."/>
            <person name="Husnik F."/>
            <person name="Keeling P."/>
            <person name="Hampl V."/>
        </authorList>
    </citation>
    <scope>NUCLEOTIDE SEQUENCE [LARGE SCALE GENOMIC DNA]</scope>
    <source>
        <strain evidence="1">ST1C</strain>
    </source>
</reference>
<dbReference type="AlphaFoldDB" id="A0A5J4VTH2"/>
<sequence length="385" mass="43584">MSQARFNVHAVQPVTQPLEQFTQEKFVEKWSKFGKVQACSKLDVDAVPISGFDQPNLLATTVYRSFYEHRPLKLNPNIIWLTIAQGFGLYVNKNAEALRSQFVQFEGQKEILIKRFDFFRDSPLNDWQSVFPQFAEQIEKHIGSDTEKLIECNFSNTTVTDRVSSQIILMDICKSYFRYRMLGGCGIPWIELLGTAEDWRLIRQKVVGLARFGLSSDKLLLQWIGELLPALDHFVSAAEGHPDLCYWGSVCNLSGGSGTKGDPLTGWIQVFFPYLNQSYQPGVPVQNNSMLNWHDSFKEAKKLGVENALKSSQNIEGFQQKFIQGIELNEIPGGLSKVPVIFEWIDTGEKQELEFYGGIAVTYQHADGGLEARSGWAVVELPKKK</sequence>
<dbReference type="Proteomes" id="UP000324800">
    <property type="component" value="Unassembled WGS sequence"/>
</dbReference>
<dbReference type="OrthoDB" id="9978173at2759"/>
<gene>
    <name evidence="1" type="ORF">EZS28_018757</name>
</gene>
<dbReference type="EMBL" id="SNRW01005140">
    <property type="protein sequence ID" value="KAA6385715.1"/>
    <property type="molecule type" value="Genomic_DNA"/>
</dbReference>